<evidence type="ECO:0000313" key="3">
    <source>
        <dbReference type="Proteomes" id="UP000005237"/>
    </source>
</evidence>
<accession>A0A8R1EN92</accession>
<feature type="transmembrane region" description="Helical" evidence="1">
    <location>
        <begin position="29"/>
        <end position="46"/>
    </location>
</feature>
<evidence type="ECO:0000313" key="2">
    <source>
        <dbReference type="EnsemblMetazoa" id="CJA39179.1"/>
    </source>
</evidence>
<feature type="transmembrane region" description="Helical" evidence="1">
    <location>
        <begin position="106"/>
        <end position="124"/>
    </location>
</feature>
<name>A0A8R1EN92_CAEJA</name>
<dbReference type="EnsemblMetazoa" id="CJA39179.1">
    <property type="protein sequence ID" value="CJA39179.1"/>
    <property type="gene ID" value="WBGene00215026"/>
</dbReference>
<keyword evidence="1" id="KW-1133">Transmembrane helix</keyword>
<keyword evidence="1" id="KW-0812">Transmembrane</keyword>
<reference evidence="2" key="2">
    <citation type="submission" date="2022-06" db="UniProtKB">
        <authorList>
            <consortium name="EnsemblMetazoa"/>
        </authorList>
    </citation>
    <scope>IDENTIFICATION</scope>
    <source>
        <strain evidence="2">DF5081</strain>
    </source>
</reference>
<protein>
    <submittedName>
        <fullName evidence="2">Uncharacterized protein</fullName>
    </submittedName>
</protein>
<dbReference type="Proteomes" id="UP000005237">
    <property type="component" value="Unassembled WGS sequence"/>
</dbReference>
<organism evidence="2 3">
    <name type="scientific">Caenorhabditis japonica</name>
    <dbReference type="NCBI Taxonomy" id="281687"/>
    <lineage>
        <taxon>Eukaryota</taxon>
        <taxon>Metazoa</taxon>
        <taxon>Ecdysozoa</taxon>
        <taxon>Nematoda</taxon>
        <taxon>Chromadorea</taxon>
        <taxon>Rhabditida</taxon>
        <taxon>Rhabditina</taxon>
        <taxon>Rhabditomorpha</taxon>
        <taxon>Rhabditoidea</taxon>
        <taxon>Rhabditidae</taxon>
        <taxon>Peloderinae</taxon>
        <taxon>Caenorhabditis</taxon>
    </lineage>
</organism>
<proteinExistence type="predicted"/>
<keyword evidence="1" id="KW-0472">Membrane</keyword>
<sequence length="224" mass="26353">MFPTVGLFLFVYFCLYICSKKLSRKNFIRARLGLCAASILLMFANVTMRYTTYWATPEERFIHHWSFYIYNCTVLVIIVLFGMTFVNPTYSLRVAPEITLGYLRNTFLALIFLALGSTLFYIISNIPHQVRPHRYFKFEQPEFRPEPVLFTAFAYWMVKCTCEALITDRYLIVRKNETIGELVEMNGEWMEILDEHQHHDEPEEVVVIDQKGAISDVVPLKEDF</sequence>
<feature type="transmembrane region" description="Helical" evidence="1">
    <location>
        <begin position="67"/>
        <end position="86"/>
    </location>
</feature>
<keyword evidence="3" id="KW-1185">Reference proteome</keyword>
<reference evidence="3" key="1">
    <citation type="submission" date="2010-08" db="EMBL/GenBank/DDBJ databases">
        <authorList>
            <consortium name="Caenorhabditis japonica Sequencing Consortium"/>
            <person name="Wilson R.K."/>
        </authorList>
    </citation>
    <scope>NUCLEOTIDE SEQUENCE [LARGE SCALE GENOMIC DNA]</scope>
    <source>
        <strain evidence="3">DF5081</strain>
    </source>
</reference>
<evidence type="ECO:0000256" key="1">
    <source>
        <dbReference type="SAM" id="Phobius"/>
    </source>
</evidence>
<dbReference type="AlphaFoldDB" id="A0A8R1EN92"/>